<sequence length="195" mass="22099">MLVRRNMDDLMELELPAGGIAACHACACNPRKFPHYPKDWVPENCGFSAVSGPAGAQPVPSDSPRPHNLLNSGTVVLEPSIELAQQMYHFLATDERVPSFSFPDQDLLAAFFHGKWRSINWYYNALRTLRTVHAAIWDDDLVRCVHYILADKPWQVRDSKEFAVVNGWWWEQYEDMSRQLDSEALALVSSIVAPA</sequence>
<reference evidence="1" key="1">
    <citation type="submission" date="2023-11" db="EMBL/GenBank/DDBJ databases">
        <authorList>
            <person name="De Vega J J."/>
            <person name="De Vega J J."/>
        </authorList>
    </citation>
    <scope>NUCLEOTIDE SEQUENCE</scope>
</reference>
<dbReference type="Pfam" id="PF01501">
    <property type="entry name" value="Glyco_transf_8"/>
    <property type="match status" value="1"/>
</dbReference>
<keyword evidence="2" id="KW-1185">Reference proteome</keyword>
<evidence type="ECO:0000313" key="1">
    <source>
        <dbReference type="EMBL" id="CAK5280572.1"/>
    </source>
</evidence>
<protein>
    <submittedName>
        <fullName evidence="1">Uncharacterized protein</fullName>
    </submittedName>
</protein>
<dbReference type="InterPro" id="IPR002495">
    <property type="entry name" value="Glyco_trans_8"/>
</dbReference>
<accession>A0AAD2K5R8</accession>
<dbReference type="GO" id="GO:0016757">
    <property type="term" value="F:glycosyltransferase activity"/>
    <property type="evidence" value="ECO:0007669"/>
    <property type="project" value="InterPro"/>
</dbReference>
<organism evidence="1 2">
    <name type="scientific">Mycena citricolor</name>
    <dbReference type="NCBI Taxonomy" id="2018698"/>
    <lineage>
        <taxon>Eukaryota</taxon>
        <taxon>Fungi</taxon>
        <taxon>Dikarya</taxon>
        <taxon>Basidiomycota</taxon>
        <taxon>Agaricomycotina</taxon>
        <taxon>Agaricomycetes</taxon>
        <taxon>Agaricomycetidae</taxon>
        <taxon>Agaricales</taxon>
        <taxon>Marasmiineae</taxon>
        <taxon>Mycenaceae</taxon>
        <taxon>Mycena</taxon>
    </lineage>
</organism>
<dbReference type="SUPFAM" id="SSF53448">
    <property type="entry name" value="Nucleotide-diphospho-sugar transferases"/>
    <property type="match status" value="1"/>
</dbReference>
<dbReference type="InterPro" id="IPR029044">
    <property type="entry name" value="Nucleotide-diphossugar_trans"/>
</dbReference>
<name>A0AAD2K5R8_9AGAR</name>
<dbReference type="EMBL" id="CAVNYO010000440">
    <property type="protein sequence ID" value="CAK5280572.1"/>
    <property type="molecule type" value="Genomic_DNA"/>
</dbReference>
<gene>
    <name evidence="1" type="ORF">MYCIT1_LOCUS31078</name>
</gene>
<comment type="caution">
    <text evidence="1">The sequence shown here is derived from an EMBL/GenBank/DDBJ whole genome shotgun (WGS) entry which is preliminary data.</text>
</comment>
<proteinExistence type="predicted"/>
<dbReference type="InterPro" id="IPR050587">
    <property type="entry name" value="GNT1/Glycosyltrans_8"/>
</dbReference>
<evidence type="ECO:0000313" key="2">
    <source>
        <dbReference type="Proteomes" id="UP001295794"/>
    </source>
</evidence>
<dbReference type="PANTHER" id="PTHR11183">
    <property type="entry name" value="GLYCOGENIN SUBFAMILY MEMBER"/>
    <property type="match status" value="1"/>
</dbReference>
<dbReference type="Gene3D" id="3.90.550.10">
    <property type="entry name" value="Spore Coat Polysaccharide Biosynthesis Protein SpsA, Chain A"/>
    <property type="match status" value="1"/>
</dbReference>
<dbReference type="AlphaFoldDB" id="A0AAD2K5R8"/>
<dbReference type="Proteomes" id="UP001295794">
    <property type="component" value="Unassembled WGS sequence"/>
</dbReference>